<feature type="compositionally biased region" description="Basic and acidic residues" evidence="6">
    <location>
        <begin position="29"/>
        <end position="39"/>
    </location>
</feature>
<keyword evidence="3" id="KW-0175">Coiled coil</keyword>
<reference evidence="9 10" key="1">
    <citation type="submission" date="2017-12" db="EMBL/GenBank/DDBJ databases">
        <title>Genome Sequence of a Multidrug-Resistant Candida haemulonii Isolate from a Patient with Chronic Leg Ulcers in Israel.</title>
        <authorList>
            <person name="Chow N.A."/>
            <person name="Gade L."/>
            <person name="Batra D."/>
            <person name="Rowe L.A."/>
            <person name="Ben-Ami R."/>
            <person name="Loparev V.N."/>
            <person name="Litvintseva A.P."/>
        </authorList>
    </citation>
    <scope>NUCLEOTIDE SEQUENCE [LARGE SCALE GENOMIC DNA]</scope>
    <source>
        <strain evidence="9 10">B11899</strain>
    </source>
</reference>
<dbReference type="GO" id="GO:0005730">
    <property type="term" value="C:nucleolus"/>
    <property type="evidence" value="ECO:0007669"/>
    <property type="project" value="UniProtKB-SubCell"/>
</dbReference>
<dbReference type="GeneID" id="37010488"/>
<name>A0A2V1AYL6_9ASCO</name>
<dbReference type="GO" id="GO:0042254">
    <property type="term" value="P:ribosome biogenesis"/>
    <property type="evidence" value="ECO:0007669"/>
    <property type="project" value="UniProtKB-KW"/>
</dbReference>
<accession>A0A2V1AYL6</accession>
<feature type="region of interest" description="Disordered" evidence="6">
    <location>
        <begin position="345"/>
        <end position="373"/>
    </location>
</feature>
<evidence type="ECO:0000259" key="8">
    <source>
        <dbReference type="Pfam" id="PF07540"/>
    </source>
</evidence>
<keyword evidence="4" id="KW-0539">Nucleus</keyword>
<dbReference type="STRING" id="45357.A0A2V1AYL6"/>
<feature type="region of interest" description="Disordered" evidence="6">
    <location>
        <begin position="83"/>
        <end position="112"/>
    </location>
</feature>
<dbReference type="InterPro" id="IPR011501">
    <property type="entry name" value="Noc3_N"/>
</dbReference>
<evidence type="ECO:0000256" key="1">
    <source>
        <dbReference type="ARBA" id="ARBA00004604"/>
    </source>
</evidence>
<dbReference type="GO" id="GO:0003682">
    <property type="term" value="F:chromatin binding"/>
    <property type="evidence" value="ECO:0007669"/>
    <property type="project" value="TreeGrafter"/>
</dbReference>
<evidence type="ECO:0000313" key="9">
    <source>
        <dbReference type="EMBL" id="PVH22586.1"/>
    </source>
</evidence>
<dbReference type="PANTHER" id="PTHR14428:SF5">
    <property type="entry name" value="NUCLEOLAR COMPLEX PROTEIN 3 HOMOLOG"/>
    <property type="match status" value="1"/>
</dbReference>
<protein>
    <recommendedName>
        <fullName evidence="5">Nucleolar complex-associated protein 3</fullName>
    </recommendedName>
</protein>
<dbReference type="Pfam" id="PF07540">
    <property type="entry name" value="NOC3p"/>
    <property type="match status" value="1"/>
</dbReference>
<sequence>MTIYENYTMDKRKEWNLTEYSGTQKRRKINTEENEKESSKNNTSEGSGEIEDLYENRQGKKVAPLIYEGLPIKLGAVVKRVSRSMDEKDQNSSSSSALETIPESRNKCSEETNLDPRQKLLAFKENIAKHATQLQENPEENRSSLSILCQYADSGENAQSLLAIAALLPVFKSLAPSYRIRPLSDAEKREKVSREVANLRDFEENFLRNYRSFLTRLGILAKGSPGTESSRMGPLLAATSITAVCELCMSSLRHFNFNTDLFSIPIRLLGRKPKDSETLRQYTQCIRTIETLLREDGHQGAISLEIVRILCSKIRKSRFRVDESVLNIFLSIAVLDNANPFLNRKSQNAEQRQSRKQRIHLSKKEKKARKDAKEIEEEMRKAEQAVTAKERENFQGQILRDVFKIYLEILRSSLLDSNDSRHLVASVLEGLSKFGPMANLDLVGDFLEVLKELMKMIVSEHALGRHSSSSTKGIYHPDDVRKLLLCVATSFALISNHTESGKLPFSVDLSQFVETLYVILTDVSLDADLELSHRSLRLNDPLGEEVAEDRPAVNVSTRAELLIKCLDFVFFRSKNGSKERVMLFLKRIYMMSLHTPEKTTNASLKFVSKLMHRYGDFLSTLWSSEEKVVEDSIYYMGFEHEFADVNMENSSVNGAVLWENVLLESHYCQSHRESSRSLSKLSK</sequence>
<comment type="function">
    <text evidence="5">Required for synthesis of 60S ribosomal subunits and the transport of pre-ribosomes from the nucleoplasm to the cytoplasm.</text>
</comment>
<dbReference type="VEuPathDB" id="FungiDB:CXQ85_005158"/>
<feature type="region of interest" description="Disordered" evidence="6">
    <location>
        <begin position="19"/>
        <end position="50"/>
    </location>
</feature>
<dbReference type="PANTHER" id="PTHR14428">
    <property type="entry name" value="NUCLEOLAR COMPLEX PROTEIN 3"/>
    <property type="match status" value="1"/>
</dbReference>
<dbReference type="InterPro" id="IPR005612">
    <property type="entry name" value="CCAAT-binding_factor"/>
</dbReference>
<evidence type="ECO:0000259" key="7">
    <source>
        <dbReference type="Pfam" id="PF03914"/>
    </source>
</evidence>
<dbReference type="Proteomes" id="UP000244309">
    <property type="component" value="Unassembled WGS sequence"/>
</dbReference>
<evidence type="ECO:0000256" key="5">
    <source>
        <dbReference type="PIRNR" id="PIRNR028977"/>
    </source>
</evidence>
<dbReference type="GO" id="GO:0006270">
    <property type="term" value="P:DNA replication initiation"/>
    <property type="evidence" value="ECO:0007669"/>
    <property type="project" value="TreeGrafter"/>
</dbReference>
<evidence type="ECO:0000256" key="3">
    <source>
        <dbReference type="ARBA" id="ARBA00023054"/>
    </source>
</evidence>
<dbReference type="EMBL" id="PKFO01000008">
    <property type="protein sequence ID" value="PVH22586.1"/>
    <property type="molecule type" value="Genomic_DNA"/>
</dbReference>
<gene>
    <name evidence="9" type="ORF">CXQ85_005158</name>
</gene>
<evidence type="ECO:0000256" key="2">
    <source>
        <dbReference type="ARBA" id="ARBA00007797"/>
    </source>
</evidence>
<dbReference type="RefSeq" id="XP_025343526.1">
    <property type="nucleotide sequence ID" value="XM_025488759.1"/>
</dbReference>
<comment type="caution">
    <text evidence="9">The sequence shown here is derived from an EMBL/GenBank/DDBJ whole genome shotgun (WGS) entry which is preliminary data.</text>
</comment>
<feature type="domain" description="Nucleolar complex-associated protein 3 N-terminal" evidence="8">
    <location>
        <begin position="124"/>
        <end position="213"/>
    </location>
</feature>
<dbReference type="OrthoDB" id="10263597at2759"/>
<organism evidence="9 10">
    <name type="scientific">Candidozyma haemuli</name>
    <dbReference type="NCBI Taxonomy" id="45357"/>
    <lineage>
        <taxon>Eukaryota</taxon>
        <taxon>Fungi</taxon>
        <taxon>Dikarya</taxon>
        <taxon>Ascomycota</taxon>
        <taxon>Saccharomycotina</taxon>
        <taxon>Pichiomycetes</taxon>
        <taxon>Metschnikowiaceae</taxon>
        <taxon>Candidozyma</taxon>
    </lineage>
</organism>
<evidence type="ECO:0000256" key="4">
    <source>
        <dbReference type="ARBA" id="ARBA00023242"/>
    </source>
</evidence>
<keyword evidence="5" id="KW-0690">Ribosome biogenesis</keyword>
<dbReference type="PIRSF" id="PIRSF028977">
    <property type="entry name" value="Nucleolar_complex_p3"/>
    <property type="match status" value="1"/>
</dbReference>
<feature type="compositionally biased region" description="Basic residues" evidence="6">
    <location>
        <begin position="354"/>
        <end position="370"/>
    </location>
</feature>
<proteinExistence type="inferred from homology"/>
<dbReference type="InterPro" id="IPR016903">
    <property type="entry name" value="Nucleolar_cplx-assoc_3"/>
</dbReference>
<feature type="domain" description="CCAAT-binding factor" evidence="7">
    <location>
        <begin position="484"/>
        <end position="670"/>
    </location>
</feature>
<comment type="similarity">
    <text evidence="2 5">Belongs to the CBF/MAK21 family.</text>
</comment>
<comment type="subcellular location">
    <subcellularLocation>
        <location evidence="1 5">Nucleus</location>
        <location evidence="1 5">Nucleolus</location>
    </subcellularLocation>
</comment>
<feature type="compositionally biased region" description="Basic and acidic residues" evidence="6">
    <location>
        <begin position="102"/>
        <end position="112"/>
    </location>
</feature>
<keyword evidence="10" id="KW-1185">Reference proteome</keyword>
<evidence type="ECO:0000256" key="6">
    <source>
        <dbReference type="SAM" id="MobiDB-lite"/>
    </source>
</evidence>
<dbReference type="AlphaFoldDB" id="A0A2V1AYL6"/>
<dbReference type="Pfam" id="PF03914">
    <property type="entry name" value="CBF"/>
    <property type="match status" value="1"/>
</dbReference>
<evidence type="ECO:0000313" key="10">
    <source>
        <dbReference type="Proteomes" id="UP000244309"/>
    </source>
</evidence>